<feature type="compositionally biased region" description="Basic and acidic residues" evidence="1">
    <location>
        <begin position="12"/>
        <end position="25"/>
    </location>
</feature>
<sequence length="124" mass="14182">MGVRGRMKTLLKRAEKPNGTSEDKESEFYSGAWKDLNVGACNGRSETGGFKALFRWRSKKNEMFSSLNDEKGMLKRWKRLARKDARMGGEGDLSRYQMGRMGVRAAEVKECVYKSRAGSRCWEN</sequence>
<protein>
    <submittedName>
        <fullName evidence="2">Uncharacterized protein</fullName>
    </submittedName>
</protein>
<name>A0AAE1AW73_9GAST</name>
<accession>A0AAE1AW73</accession>
<gene>
    <name evidence="2" type="ORF">RRG08_028329</name>
</gene>
<evidence type="ECO:0000313" key="2">
    <source>
        <dbReference type="EMBL" id="KAK3795128.1"/>
    </source>
</evidence>
<feature type="region of interest" description="Disordered" evidence="1">
    <location>
        <begin position="1"/>
        <end position="25"/>
    </location>
</feature>
<keyword evidence="3" id="KW-1185">Reference proteome</keyword>
<dbReference type="AlphaFoldDB" id="A0AAE1AW73"/>
<comment type="caution">
    <text evidence="2">The sequence shown here is derived from an EMBL/GenBank/DDBJ whole genome shotgun (WGS) entry which is preliminary data.</text>
</comment>
<evidence type="ECO:0000256" key="1">
    <source>
        <dbReference type="SAM" id="MobiDB-lite"/>
    </source>
</evidence>
<feature type="compositionally biased region" description="Basic residues" evidence="1">
    <location>
        <begin position="1"/>
        <end position="11"/>
    </location>
</feature>
<dbReference type="EMBL" id="JAWDGP010001078">
    <property type="protein sequence ID" value="KAK3795128.1"/>
    <property type="molecule type" value="Genomic_DNA"/>
</dbReference>
<evidence type="ECO:0000313" key="3">
    <source>
        <dbReference type="Proteomes" id="UP001283361"/>
    </source>
</evidence>
<reference evidence="2" key="1">
    <citation type="journal article" date="2023" name="G3 (Bethesda)">
        <title>A reference genome for the long-term kleptoplast-retaining sea slug Elysia crispata morphotype clarki.</title>
        <authorList>
            <person name="Eastman K.E."/>
            <person name="Pendleton A.L."/>
            <person name="Shaikh M.A."/>
            <person name="Suttiyut T."/>
            <person name="Ogas R."/>
            <person name="Tomko P."/>
            <person name="Gavelis G."/>
            <person name="Widhalm J.R."/>
            <person name="Wisecaver J.H."/>
        </authorList>
    </citation>
    <scope>NUCLEOTIDE SEQUENCE</scope>
    <source>
        <strain evidence="2">ECLA1</strain>
    </source>
</reference>
<proteinExistence type="predicted"/>
<organism evidence="2 3">
    <name type="scientific">Elysia crispata</name>
    <name type="common">lettuce slug</name>
    <dbReference type="NCBI Taxonomy" id="231223"/>
    <lineage>
        <taxon>Eukaryota</taxon>
        <taxon>Metazoa</taxon>
        <taxon>Spiralia</taxon>
        <taxon>Lophotrochozoa</taxon>
        <taxon>Mollusca</taxon>
        <taxon>Gastropoda</taxon>
        <taxon>Heterobranchia</taxon>
        <taxon>Euthyneura</taxon>
        <taxon>Panpulmonata</taxon>
        <taxon>Sacoglossa</taxon>
        <taxon>Placobranchoidea</taxon>
        <taxon>Plakobranchidae</taxon>
        <taxon>Elysia</taxon>
    </lineage>
</organism>
<dbReference type="Proteomes" id="UP001283361">
    <property type="component" value="Unassembled WGS sequence"/>
</dbReference>